<comment type="caution">
    <text evidence="1">The sequence shown here is derived from an EMBL/GenBank/DDBJ whole genome shotgun (WGS) entry which is preliminary data.</text>
</comment>
<reference evidence="1" key="1">
    <citation type="journal article" date="2015" name="Nature">
        <title>Complex archaea that bridge the gap between prokaryotes and eukaryotes.</title>
        <authorList>
            <person name="Spang A."/>
            <person name="Saw J.H."/>
            <person name="Jorgensen S.L."/>
            <person name="Zaremba-Niedzwiedzka K."/>
            <person name="Martijn J."/>
            <person name="Lind A.E."/>
            <person name="van Eijk R."/>
            <person name="Schleper C."/>
            <person name="Guy L."/>
            <person name="Ettema T.J."/>
        </authorList>
    </citation>
    <scope>NUCLEOTIDE SEQUENCE</scope>
</reference>
<name>A0A0F9F8K2_9ZZZZ</name>
<evidence type="ECO:0000313" key="1">
    <source>
        <dbReference type="EMBL" id="KKL82623.1"/>
    </source>
</evidence>
<evidence type="ECO:0008006" key="2">
    <source>
        <dbReference type="Google" id="ProtNLM"/>
    </source>
</evidence>
<dbReference type="EMBL" id="LAZR01022221">
    <property type="protein sequence ID" value="KKL82623.1"/>
    <property type="molecule type" value="Genomic_DNA"/>
</dbReference>
<proteinExistence type="predicted"/>
<accession>A0A0F9F8K2</accession>
<protein>
    <recommendedName>
        <fullName evidence="2">Beta-galactosidase</fullName>
    </recommendedName>
</protein>
<sequence>MGVEDQGFKRPIRVARGTWQLLDDAGEEAPCQGDVAATWGTYPGGSNGQVKWMHLHFLADVPAGGSRQYHLEIGPEVVNSTRSDLSVADDADAVTITTGIGAGALRLVISRERFNVLDEVALDLTGDGFGPDDTIIRPRDSANLAVRYDHMAASINTSQPEVTVEKAGPVLAVVRVKVKLDGRFESIVRIYAYAGSSYVRIQETLIHGPTGQDRSAYRSQPVVMKSHALEFPLEFDPAEAVATFGIGEALPEPPQFDARAIPLAKPGRAALEQDLTHVCRKGNLGDDGLSAAFGYELFADGEPIHSGRRAPGWVDVSDGRRGVTAAVRSFWQTFPKRIVATAGAIRLEHWADGAQLDPVSRNFNWMGMAKTHDVG</sequence>
<dbReference type="AlphaFoldDB" id="A0A0F9F8K2"/>
<feature type="non-terminal residue" evidence="1">
    <location>
        <position position="375"/>
    </location>
</feature>
<organism evidence="1">
    <name type="scientific">marine sediment metagenome</name>
    <dbReference type="NCBI Taxonomy" id="412755"/>
    <lineage>
        <taxon>unclassified sequences</taxon>
        <taxon>metagenomes</taxon>
        <taxon>ecological metagenomes</taxon>
    </lineage>
</organism>
<gene>
    <name evidence="1" type="ORF">LCGC14_1982900</name>
</gene>